<organism evidence="3 4">
    <name type="scientific">Paenibacillus larvae subsp. larvae</name>
    <dbReference type="NCBI Taxonomy" id="147375"/>
    <lineage>
        <taxon>Bacteria</taxon>
        <taxon>Bacillati</taxon>
        <taxon>Bacillota</taxon>
        <taxon>Bacilli</taxon>
        <taxon>Bacillales</taxon>
        <taxon>Paenibacillaceae</taxon>
        <taxon>Paenibacillus</taxon>
    </lineage>
</organism>
<dbReference type="Pfam" id="PF20585">
    <property type="entry name" value="Pectate_lyase_5"/>
    <property type="match status" value="1"/>
</dbReference>
<protein>
    <recommendedName>
        <fullName evidence="2">WxL domain-containing protein</fullName>
    </recommendedName>
</protein>
<dbReference type="InterPro" id="IPR027994">
    <property type="entry name" value="WxL_dom"/>
</dbReference>
<evidence type="ECO:0000313" key="3">
    <source>
        <dbReference type="EMBL" id="QHZ51047.1"/>
    </source>
</evidence>
<dbReference type="InterPro" id="IPR046776">
    <property type="entry name" value="Pectate_lyase_5"/>
</dbReference>
<dbReference type="Pfam" id="PF13731">
    <property type="entry name" value="WxL"/>
    <property type="match status" value="1"/>
</dbReference>
<evidence type="ECO:0000259" key="2">
    <source>
        <dbReference type="Pfam" id="PF13731"/>
    </source>
</evidence>
<proteinExistence type="predicted"/>
<dbReference type="Proteomes" id="UP000464330">
    <property type="component" value="Chromosome"/>
</dbReference>
<dbReference type="EMBL" id="CP019717">
    <property type="protein sequence ID" value="QHZ51047.1"/>
    <property type="molecule type" value="Genomic_DNA"/>
</dbReference>
<dbReference type="RefSeq" id="WP_023482809.1">
    <property type="nucleotide sequence ID" value="NZ_CP019651.1"/>
</dbReference>
<accession>A0A6C0QR41</accession>
<sequence length="835" mass="90254" precursor="true">MNLFSKKIFNFLLVFSILLSQVSFLPNAIAEGNVANKKLKIGNVPAFELPEDSIVVTTYDELKSAIESDNGITTVYMGADFNLSGGIVIPKFKKTITLSGKNPNTGIVHTLTESMSSGTDSKQVINLRSNEGPKEIHVKDITIIGKSYYGPVHVESRGVTLTYENVTYTGPQLCHNIYGKAKFLGNNNITIKQVVSGSAPAQEVAEAQDIIIGGNLRVSHNNNNAMFWMGQGSGSQNSFTVLEDADVEILALGNGMFYRNGSIPVSMTIEKNAKLSVITSDRLFRNNAGGSISIAEGADVMFEKNGGNNELLWLSGDLTVATGASLIMQNNNTRGNLIQFASNGAKAVFDNPLSVLLYTKASDRMFSWSSGTGQIILNSELVNYWRTAGTGDRNDLPLYHWNMSDGSNVAATIGTNGRTTNIISTNAGILASEFAVEYGKVIALGHLDVTINPLTDAMDHVTGTSTPNSKVFIDYTEGGVAKVLEGITDISGNYSIPVPNGFIKPYIKVKATANYVFKTKSTEEIIVSDVTPPTGDPITQIISLNEPFPTDVTKLVENIKDHSDGTPGAGITATLKTFPDTSVFGPTTAKVELKDKAGNSTIMTVPVFIKDSNTEANSQYALRANHFSMDMDEFSGLNKGEINTLILTKSKAEGWEVETGKDITSRVTVESTDLNNQIGSYHAVLNLGNIKRTIIIQVIGTLKFNKIQNVLTFQTSTLTTKETIIPRDEWNISVSDTRGTGSKWKLTASISQPLTSTKDSSHTLPNALVYVDSNGVAQALNSSPSKVYEYTTGSDTIIPIEWSPDKGLLLKLVPTDAYAYEEYATTIYWTLNDAP</sequence>
<keyword evidence="1" id="KW-0732">Signal</keyword>
<evidence type="ECO:0000256" key="1">
    <source>
        <dbReference type="SAM" id="SignalP"/>
    </source>
</evidence>
<feature type="domain" description="WxL" evidence="2">
    <location>
        <begin position="696"/>
        <end position="787"/>
    </location>
</feature>
<evidence type="ECO:0000313" key="4">
    <source>
        <dbReference type="Proteomes" id="UP000464330"/>
    </source>
</evidence>
<dbReference type="AlphaFoldDB" id="A0A6C0QR41"/>
<name>A0A6C0QR41_9BACL</name>
<feature type="signal peptide" evidence="1">
    <location>
        <begin position="1"/>
        <end position="30"/>
    </location>
</feature>
<reference evidence="3 4" key="1">
    <citation type="journal article" date="2020" name="Int. J. Med. Microbiol.">
        <title>Discovery of Paenibacillus larvae ERIC V: Phenotypic and genomic comparison to genotypes ERIC I-IV reveal different inventories of virulence factors which correlate with epidemiological prevalences of American Foulbrood.</title>
        <authorList>
            <person name="Beims H."/>
            <person name="Bunk B."/>
            <person name="Erler S."/>
            <person name="Mohr K.I."/>
            <person name="Sproer C."/>
            <person name="Pradella S."/>
            <person name="Gunther G."/>
            <person name="Rohde M."/>
            <person name="von der Ohe W."/>
            <person name="Steinert M."/>
        </authorList>
    </citation>
    <scope>NUCLEOTIDE SEQUENCE [LARGE SCALE GENOMIC DNA]</scope>
    <source>
        <strain evidence="3">Eric_V</strain>
    </source>
</reference>
<gene>
    <name evidence="3" type="ORF">ERICV_01897</name>
</gene>
<dbReference type="Gene3D" id="2.60.40.3600">
    <property type="match status" value="1"/>
</dbReference>
<feature type="chain" id="PRO_5034238027" description="WxL domain-containing protein" evidence="1">
    <location>
        <begin position="31"/>
        <end position="835"/>
    </location>
</feature>